<feature type="region of interest" description="Disordered" evidence="1">
    <location>
        <begin position="127"/>
        <end position="208"/>
    </location>
</feature>
<sequence length="494" mass="55324">METERRGEYENHNIASFETIRQLVKSQRIIRDRLRKYDGEPHVERIRVGSREHKTFEDTNRQLFPIEDPESPFIENNMCTPTAKDARKEMFLSTYPRTLPSLAMISSNSSSSKSTPLGLPITTKSLSQQRMSPQVQPHNSLASLPKSSSYPHNSLVSMPKSSSHAHNSFASLPKSSSPFPESTSLAKTTLTHHVKSSRLRTTPSIVKSNSTASQQSLLFANLRAQRQSPFPPHERVQNWLACLPQTFLAPDTESEADDVSLDDIPSEGYSGSSEASQNEVHTGNARTLSDLLARIRARNTAIDQEAGSTDQRHQQDLDIVHNAVNDLIQKRSDFDVREETLNKKQKKVEDLLRSVSGKGKSKDKFSIICQSADKPALSQPKSIDSLSSELAAALEALQNVEKFLSNKEKRLNETWDLAKKMLNRRSDMVAWEERLRKNQEIVNKMIERKKTDENNTVAGNDGDDCEDDATKGKDACDYGDIRHGIGRVGLLGTE</sequence>
<feature type="compositionally biased region" description="Acidic residues" evidence="1">
    <location>
        <begin position="253"/>
        <end position="265"/>
    </location>
</feature>
<gene>
    <name evidence="2" type="ORF">PBRASI_LOCUS1929</name>
</gene>
<dbReference type="AlphaFoldDB" id="A0A9N8WKP0"/>
<protein>
    <submittedName>
        <fullName evidence="2">3292_t:CDS:1</fullName>
    </submittedName>
</protein>
<keyword evidence="3" id="KW-1185">Reference proteome</keyword>
<accession>A0A9N8WKP0</accession>
<name>A0A9N8WKP0_9GLOM</name>
<evidence type="ECO:0000313" key="2">
    <source>
        <dbReference type="EMBL" id="CAG8487757.1"/>
    </source>
</evidence>
<feature type="compositionally biased region" description="Polar residues" evidence="1">
    <location>
        <begin position="269"/>
        <end position="285"/>
    </location>
</feature>
<dbReference type="OrthoDB" id="2356510at2759"/>
<evidence type="ECO:0000256" key="1">
    <source>
        <dbReference type="SAM" id="MobiDB-lite"/>
    </source>
</evidence>
<dbReference type="EMBL" id="CAJVPI010000138">
    <property type="protein sequence ID" value="CAG8487757.1"/>
    <property type="molecule type" value="Genomic_DNA"/>
</dbReference>
<reference evidence="2" key="1">
    <citation type="submission" date="2021-06" db="EMBL/GenBank/DDBJ databases">
        <authorList>
            <person name="Kallberg Y."/>
            <person name="Tangrot J."/>
            <person name="Rosling A."/>
        </authorList>
    </citation>
    <scope>NUCLEOTIDE SEQUENCE</scope>
    <source>
        <strain evidence="2">BR232B</strain>
    </source>
</reference>
<proteinExistence type="predicted"/>
<feature type="compositionally biased region" description="Polar residues" evidence="1">
    <location>
        <begin position="127"/>
        <end position="189"/>
    </location>
</feature>
<feature type="region of interest" description="Disordered" evidence="1">
    <location>
        <begin position="253"/>
        <end position="285"/>
    </location>
</feature>
<dbReference type="Proteomes" id="UP000789739">
    <property type="component" value="Unassembled WGS sequence"/>
</dbReference>
<organism evidence="2 3">
    <name type="scientific">Paraglomus brasilianum</name>
    <dbReference type="NCBI Taxonomy" id="144538"/>
    <lineage>
        <taxon>Eukaryota</taxon>
        <taxon>Fungi</taxon>
        <taxon>Fungi incertae sedis</taxon>
        <taxon>Mucoromycota</taxon>
        <taxon>Glomeromycotina</taxon>
        <taxon>Glomeromycetes</taxon>
        <taxon>Paraglomerales</taxon>
        <taxon>Paraglomeraceae</taxon>
        <taxon>Paraglomus</taxon>
    </lineage>
</organism>
<feature type="compositionally biased region" description="Polar residues" evidence="1">
    <location>
        <begin position="199"/>
        <end position="208"/>
    </location>
</feature>
<comment type="caution">
    <text evidence="2">The sequence shown here is derived from an EMBL/GenBank/DDBJ whole genome shotgun (WGS) entry which is preliminary data.</text>
</comment>
<evidence type="ECO:0000313" key="3">
    <source>
        <dbReference type="Proteomes" id="UP000789739"/>
    </source>
</evidence>